<evidence type="ECO:0008006" key="12">
    <source>
        <dbReference type="Google" id="ProtNLM"/>
    </source>
</evidence>
<feature type="compositionally biased region" description="Polar residues" evidence="8">
    <location>
        <begin position="36"/>
        <end position="50"/>
    </location>
</feature>
<evidence type="ECO:0000256" key="7">
    <source>
        <dbReference type="ARBA" id="ARBA00023160"/>
    </source>
</evidence>
<proteinExistence type="inferred from homology"/>
<accession>A0A7C9JR25</accession>
<gene>
    <name evidence="11" type="ORF">D1639_02055</name>
</gene>
<dbReference type="PANTHER" id="PTHR31727:SF6">
    <property type="entry name" value="OLEOYL-ACYL CARRIER PROTEIN THIOESTERASE 1, CHLOROPLASTIC"/>
    <property type="match status" value="1"/>
</dbReference>
<dbReference type="GO" id="GO:0016297">
    <property type="term" value="F:fatty acyl-[ACP] hydrolase activity"/>
    <property type="evidence" value="ECO:0007669"/>
    <property type="project" value="InterPro"/>
</dbReference>
<dbReference type="InterPro" id="IPR029069">
    <property type="entry name" value="HotDog_dom_sf"/>
</dbReference>
<comment type="caution">
    <text evidence="11">The sequence shown here is derived from an EMBL/GenBank/DDBJ whole genome shotgun (WGS) entry which is preliminary data.</text>
</comment>
<dbReference type="PANTHER" id="PTHR31727">
    <property type="entry name" value="OLEOYL-ACYL CARRIER PROTEIN THIOESTERASE 1, CHLOROPLASTIC"/>
    <property type="match status" value="1"/>
</dbReference>
<evidence type="ECO:0000256" key="1">
    <source>
        <dbReference type="ARBA" id="ARBA00006500"/>
    </source>
</evidence>
<evidence type="ECO:0000256" key="4">
    <source>
        <dbReference type="ARBA" id="ARBA00022832"/>
    </source>
</evidence>
<dbReference type="Gene3D" id="3.10.129.10">
    <property type="entry name" value="Hotdog Thioesterase"/>
    <property type="match status" value="1"/>
</dbReference>
<organism evidence="11">
    <name type="scientific">Muribaculaceae bacterium Z82</name>
    <dbReference type="NCBI Taxonomy" id="2304548"/>
    <lineage>
        <taxon>Bacteria</taxon>
        <taxon>Pseudomonadati</taxon>
        <taxon>Bacteroidota</taxon>
        <taxon>Bacteroidia</taxon>
        <taxon>Bacteroidales</taxon>
        <taxon>Muribaculaceae</taxon>
    </lineage>
</organism>
<sequence>MHTGKVLQETRTNVPGMRDFRRPSRRRDMAARHDGTTYQRDTTAQHTSMPHQRCFSEEPLEVRRRQRDCALPGTGVSATIAPAPALRQGATAGFAFGRPTHNRRPVLAHPPPHHHASTTAQPCTKGSTMFVDQQFFAGIQDTGEGALLTDKALIEAFSNAGSLHGAMVGQSGLDNQRVNRAWVVLNWKLEVLPGTRRPLACETYTVRTWARSYSRAFALRDFEAFDADGNLFARGTSKWSMVSRSDRTMIKLIPEIMECYGLEDRAAFPPDQDKFDRMRIQAAPVREVLFPITKSMIDCNNHVHNSSYLDLVTEALPEGVDQRLFDHLEIAYRHEIMPGSTVRLSYVPLDGEGSAAEEAASASAHFVTIESVPKDGEAPLLHATALMR</sequence>
<keyword evidence="6" id="KW-0443">Lipid metabolism</keyword>
<evidence type="ECO:0000259" key="10">
    <source>
        <dbReference type="Pfam" id="PF20791"/>
    </source>
</evidence>
<feature type="region of interest" description="Disordered" evidence="8">
    <location>
        <begin position="95"/>
        <end position="122"/>
    </location>
</feature>
<dbReference type="AlphaFoldDB" id="A0A7C9JR25"/>
<dbReference type="EMBL" id="QWKH01000007">
    <property type="protein sequence ID" value="NBI33837.1"/>
    <property type="molecule type" value="Genomic_DNA"/>
</dbReference>
<dbReference type="Pfam" id="PF01643">
    <property type="entry name" value="Acyl-ACP_TE"/>
    <property type="match status" value="1"/>
</dbReference>
<keyword evidence="3" id="KW-0378">Hydrolase</keyword>
<keyword evidence="4" id="KW-0276">Fatty acid metabolism</keyword>
<evidence type="ECO:0000256" key="2">
    <source>
        <dbReference type="ARBA" id="ARBA00022516"/>
    </source>
</evidence>
<feature type="compositionally biased region" description="Basic and acidic residues" evidence="8">
    <location>
        <begin position="18"/>
        <end position="35"/>
    </location>
</feature>
<dbReference type="InterPro" id="IPR045023">
    <property type="entry name" value="FATA/B"/>
</dbReference>
<feature type="domain" description="Acyl-ACP thioesterase N-terminal hotdog" evidence="9">
    <location>
        <begin position="161"/>
        <end position="260"/>
    </location>
</feature>
<evidence type="ECO:0000259" key="9">
    <source>
        <dbReference type="Pfam" id="PF01643"/>
    </source>
</evidence>
<name>A0A7C9JR25_9BACT</name>
<evidence type="ECO:0000256" key="3">
    <source>
        <dbReference type="ARBA" id="ARBA00022801"/>
    </source>
</evidence>
<reference evidence="11" key="1">
    <citation type="submission" date="2018-08" db="EMBL/GenBank/DDBJ databases">
        <title>Murine metabolic-syndrome-specific gut microbial biobank.</title>
        <authorList>
            <person name="Liu C."/>
        </authorList>
    </citation>
    <scope>NUCLEOTIDE SEQUENCE [LARGE SCALE GENOMIC DNA]</scope>
    <source>
        <strain evidence="11">Z82</strain>
    </source>
</reference>
<evidence type="ECO:0000256" key="5">
    <source>
        <dbReference type="ARBA" id="ARBA00022946"/>
    </source>
</evidence>
<evidence type="ECO:0000256" key="6">
    <source>
        <dbReference type="ARBA" id="ARBA00023098"/>
    </source>
</evidence>
<evidence type="ECO:0000313" key="11">
    <source>
        <dbReference type="EMBL" id="NBI33837.1"/>
    </source>
</evidence>
<comment type="similarity">
    <text evidence="1">Belongs to the acyl-ACP thioesterase family.</text>
</comment>
<dbReference type="InterPro" id="IPR049427">
    <property type="entry name" value="Acyl-ACP_TE_C"/>
</dbReference>
<feature type="domain" description="Acyl-ACP thioesterase-like C-terminal" evidence="10">
    <location>
        <begin position="295"/>
        <end position="368"/>
    </location>
</feature>
<feature type="compositionally biased region" description="Basic residues" evidence="8">
    <location>
        <begin position="100"/>
        <end position="116"/>
    </location>
</feature>
<protein>
    <recommendedName>
        <fullName evidence="12">Acyl-[acyl-carrier-protein] thioesterase</fullName>
    </recommendedName>
</protein>
<feature type="region of interest" description="Disordered" evidence="8">
    <location>
        <begin position="1"/>
        <end position="54"/>
    </location>
</feature>
<evidence type="ECO:0000256" key="8">
    <source>
        <dbReference type="SAM" id="MobiDB-lite"/>
    </source>
</evidence>
<dbReference type="GO" id="GO:0000036">
    <property type="term" value="F:acyl carrier activity"/>
    <property type="evidence" value="ECO:0007669"/>
    <property type="project" value="TreeGrafter"/>
</dbReference>
<keyword evidence="2" id="KW-0444">Lipid biosynthesis</keyword>
<dbReference type="SUPFAM" id="SSF54637">
    <property type="entry name" value="Thioesterase/thiol ester dehydrase-isomerase"/>
    <property type="match status" value="2"/>
</dbReference>
<keyword evidence="5" id="KW-0809">Transit peptide</keyword>
<dbReference type="Pfam" id="PF20791">
    <property type="entry name" value="Acyl-ACP_TE_C"/>
    <property type="match status" value="1"/>
</dbReference>
<keyword evidence="7" id="KW-0275">Fatty acid biosynthesis</keyword>
<dbReference type="InterPro" id="IPR002864">
    <property type="entry name" value="Acyl-ACP_thioesterase_NHD"/>
</dbReference>